<dbReference type="EMBL" id="AWFH01000045">
    <property type="protein sequence ID" value="KCZ59259.1"/>
    <property type="molecule type" value="Genomic_DNA"/>
</dbReference>
<comment type="caution">
    <text evidence="4">The sequence shown here is derived from an EMBL/GenBank/DDBJ whole genome shotgun (WGS) entry which is preliminary data.</text>
</comment>
<dbReference type="Proteomes" id="UP000024547">
    <property type="component" value="Unassembled WGS sequence"/>
</dbReference>
<evidence type="ECO:0000313" key="7">
    <source>
        <dbReference type="Proteomes" id="UP000263957"/>
    </source>
</evidence>
<reference evidence="6 7" key="2">
    <citation type="journal article" date="2018" name="Nat. Biotechnol.">
        <title>A standardized bacterial taxonomy based on genome phylogeny substantially revises the tree of life.</title>
        <authorList>
            <person name="Parks D.H."/>
            <person name="Chuvochina M."/>
            <person name="Waite D.W."/>
            <person name="Rinke C."/>
            <person name="Skarshewski A."/>
            <person name="Chaumeil P.A."/>
            <person name="Hugenholtz P."/>
        </authorList>
    </citation>
    <scope>NUCLEOTIDE SEQUENCE [LARGE SCALE GENOMIC DNA]</scope>
    <source>
        <strain evidence="3">UBA10378</strain>
        <strain evidence="2">UBA8557</strain>
    </source>
</reference>
<organism evidence="4 5">
    <name type="scientific">Hyphomonas atlantica</name>
    <dbReference type="NCBI Taxonomy" id="1280948"/>
    <lineage>
        <taxon>Bacteria</taxon>
        <taxon>Pseudomonadati</taxon>
        <taxon>Pseudomonadota</taxon>
        <taxon>Alphaproteobacteria</taxon>
        <taxon>Hyphomonadales</taxon>
        <taxon>Hyphomonadaceae</taxon>
        <taxon>Hyphomonas</taxon>
    </lineage>
</organism>
<feature type="domain" description="DUF1330" evidence="1">
    <location>
        <begin position="48"/>
        <end position="126"/>
    </location>
</feature>
<evidence type="ECO:0000313" key="4">
    <source>
        <dbReference type="EMBL" id="KCZ59259.1"/>
    </source>
</evidence>
<evidence type="ECO:0000313" key="5">
    <source>
        <dbReference type="Proteomes" id="UP000024547"/>
    </source>
</evidence>
<dbReference type="STRING" id="1280948.HY36_08250"/>
<evidence type="ECO:0000259" key="1">
    <source>
        <dbReference type="Pfam" id="PF07045"/>
    </source>
</evidence>
<dbReference type="EMBL" id="DMBR01000153">
    <property type="protein sequence ID" value="HAE93949.1"/>
    <property type="molecule type" value="Genomic_DNA"/>
</dbReference>
<dbReference type="eggNOG" id="COG5470">
    <property type="taxonomic scope" value="Bacteria"/>
</dbReference>
<accession>A0A059DZ70</accession>
<sequence length="140" mass="15806">MPAFQPTADQFRAFRDDPHDGPVAQVNLLKFRIKAEYKPEDPEFGEEIDGQTAYIRYSEAFTKAAAEVGGSTTLLATTERYFIGQGDWDGVLVNHFPNRQAFIATLNHAEYKSMSRHRDAGLLCQELLVTRPIWLSGDKL</sequence>
<reference evidence="4 5" key="1">
    <citation type="journal article" date="2014" name="Antonie Van Leeuwenhoek">
        <title>Hyphomonas beringensis sp. nov. and Hyphomonas chukchiensis sp. nov., isolated from surface seawater of the Bering Sea and Chukchi Sea.</title>
        <authorList>
            <person name="Li C."/>
            <person name="Lai Q."/>
            <person name="Li G."/>
            <person name="Dong C."/>
            <person name="Wang J."/>
            <person name="Liao Y."/>
            <person name="Shao Z."/>
        </authorList>
    </citation>
    <scope>NUCLEOTIDE SEQUENCE [LARGE SCALE GENOMIC DNA]</scope>
    <source>
        <strain evidence="4 5">22II1-22F38</strain>
    </source>
</reference>
<dbReference type="Proteomes" id="UP000263957">
    <property type="component" value="Unassembled WGS sequence"/>
</dbReference>
<evidence type="ECO:0000313" key="2">
    <source>
        <dbReference type="EMBL" id="HAE93949.1"/>
    </source>
</evidence>
<dbReference type="EMBL" id="DOGS01000118">
    <property type="protein sequence ID" value="HBQ48393.1"/>
    <property type="molecule type" value="Genomic_DNA"/>
</dbReference>
<dbReference type="Pfam" id="PF07045">
    <property type="entry name" value="DUF1330"/>
    <property type="match status" value="1"/>
</dbReference>
<evidence type="ECO:0000313" key="6">
    <source>
        <dbReference type="Proteomes" id="UP000259173"/>
    </source>
</evidence>
<dbReference type="PATRIC" id="fig|1280948.3.peg.2765"/>
<proteinExistence type="predicted"/>
<evidence type="ECO:0000313" key="3">
    <source>
        <dbReference type="EMBL" id="HBQ48393.1"/>
    </source>
</evidence>
<dbReference type="RefSeq" id="WP_035553852.1">
    <property type="nucleotide sequence ID" value="NZ_AWFH01000045.1"/>
</dbReference>
<dbReference type="InterPro" id="IPR010753">
    <property type="entry name" value="DUF1330"/>
</dbReference>
<dbReference type="AlphaFoldDB" id="A0A059DZ70"/>
<gene>
    <name evidence="2" type="ORF">DCG65_05275</name>
    <name evidence="3" type="ORF">DD728_05835</name>
    <name evidence="4" type="ORF">HY36_08250</name>
</gene>
<name>A0A059DZ70_9PROT</name>
<dbReference type="Proteomes" id="UP000259173">
    <property type="component" value="Unassembled WGS sequence"/>
</dbReference>
<dbReference type="GeneID" id="92500673"/>
<protein>
    <submittedName>
        <fullName evidence="2">DUF1330 domain-containing protein</fullName>
    </submittedName>
</protein>
<dbReference type="SUPFAM" id="SSF54909">
    <property type="entry name" value="Dimeric alpha+beta barrel"/>
    <property type="match status" value="1"/>
</dbReference>
<keyword evidence="5" id="KW-1185">Reference proteome</keyword>
<dbReference type="Gene3D" id="3.30.70.100">
    <property type="match status" value="1"/>
</dbReference>
<dbReference type="InterPro" id="IPR011008">
    <property type="entry name" value="Dimeric_a/b-barrel"/>
</dbReference>
<dbReference type="OrthoDB" id="8909581at2"/>